<protein>
    <recommendedName>
        <fullName evidence="4">Sphingomyelin phosphodiesterase C-terminal domain-containing protein</fullName>
    </recommendedName>
</protein>
<evidence type="ECO:0000259" key="4">
    <source>
        <dbReference type="Pfam" id="PF19272"/>
    </source>
</evidence>
<reference evidence="5 6" key="1">
    <citation type="journal article" date="2020" name="Cell">
        <title>Large-Scale Comparative Analyses of Tick Genomes Elucidate Their Genetic Diversity and Vector Capacities.</title>
        <authorList>
            <consortium name="Tick Genome and Microbiome Consortium (TIGMIC)"/>
            <person name="Jia N."/>
            <person name="Wang J."/>
            <person name="Shi W."/>
            <person name="Du L."/>
            <person name="Sun Y."/>
            <person name="Zhan W."/>
            <person name="Jiang J.F."/>
            <person name="Wang Q."/>
            <person name="Zhang B."/>
            <person name="Ji P."/>
            <person name="Bell-Sakyi L."/>
            <person name="Cui X.M."/>
            <person name="Yuan T.T."/>
            <person name="Jiang B.G."/>
            <person name="Yang W.F."/>
            <person name="Lam T.T."/>
            <person name="Chang Q.C."/>
            <person name="Ding S.J."/>
            <person name="Wang X.J."/>
            <person name="Zhu J.G."/>
            <person name="Ruan X.D."/>
            <person name="Zhao L."/>
            <person name="Wei J.T."/>
            <person name="Ye R.Z."/>
            <person name="Que T.C."/>
            <person name="Du C.H."/>
            <person name="Zhou Y.H."/>
            <person name="Cheng J.X."/>
            <person name="Dai P.F."/>
            <person name="Guo W.B."/>
            <person name="Han X.H."/>
            <person name="Huang E.J."/>
            <person name="Li L.F."/>
            <person name="Wei W."/>
            <person name="Gao Y.C."/>
            <person name="Liu J.Z."/>
            <person name="Shao H.Z."/>
            <person name="Wang X."/>
            <person name="Wang C.C."/>
            <person name="Yang T.C."/>
            <person name="Huo Q.B."/>
            <person name="Li W."/>
            <person name="Chen H.Y."/>
            <person name="Chen S.E."/>
            <person name="Zhou L.G."/>
            <person name="Ni X.B."/>
            <person name="Tian J.H."/>
            <person name="Sheng Y."/>
            <person name="Liu T."/>
            <person name="Pan Y.S."/>
            <person name="Xia L.Y."/>
            <person name="Li J."/>
            <person name="Zhao F."/>
            <person name="Cao W.C."/>
        </authorList>
    </citation>
    <scope>NUCLEOTIDE SEQUENCE [LARGE SCALE GENOMIC DNA]</scope>
    <source>
        <strain evidence="5">HaeL-2018</strain>
    </source>
</reference>
<feature type="domain" description="Sphingomyelin phosphodiesterase C-terminal" evidence="4">
    <location>
        <begin position="46"/>
        <end position="132"/>
    </location>
</feature>
<dbReference type="OrthoDB" id="282973at2759"/>
<evidence type="ECO:0000256" key="2">
    <source>
        <dbReference type="ARBA" id="ARBA00023180"/>
    </source>
</evidence>
<dbReference type="PANTHER" id="PTHR10340">
    <property type="entry name" value="SPHINGOMYELIN PHOSPHODIESTERASE"/>
    <property type="match status" value="1"/>
</dbReference>
<evidence type="ECO:0000313" key="5">
    <source>
        <dbReference type="EMBL" id="KAH9378357.1"/>
    </source>
</evidence>
<dbReference type="GO" id="GO:0046513">
    <property type="term" value="P:ceramide biosynthetic process"/>
    <property type="evidence" value="ECO:0007669"/>
    <property type="project" value="TreeGrafter"/>
</dbReference>
<keyword evidence="6" id="KW-1185">Reference proteome</keyword>
<comment type="caution">
    <text evidence="5">The sequence shown here is derived from an EMBL/GenBank/DDBJ whole genome shotgun (WGS) entry which is preliminary data.</text>
</comment>
<dbReference type="PANTHER" id="PTHR10340:SF34">
    <property type="entry name" value="SPHINGOMYELIN PHOSPHODIESTERASE"/>
    <property type="match status" value="1"/>
</dbReference>
<evidence type="ECO:0000313" key="6">
    <source>
        <dbReference type="Proteomes" id="UP000821853"/>
    </source>
</evidence>
<keyword evidence="2" id="KW-0325">Glycoprotein</keyword>
<dbReference type="GO" id="GO:0016020">
    <property type="term" value="C:membrane"/>
    <property type="evidence" value="ECO:0007669"/>
    <property type="project" value="GOC"/>
</dbReference>
<dbReference type="InterPro" id="IPR045473">
    <property type="entry name" value="ASM_C"/>
</dbReference>
<dbReference type="GO" id="GO:0005764">
    <property type="term" value="C:lysosome"/>
    <property type="evidence" value="ECO:0007669"/>
    <property type="project" value="TreeGrafter"/>
</dbReference>
<dbReference type="OMA" id="WTIEDHE"/>
<proteinExistence type="predicted"/>
<keyword evidence="1" id="KW-0378">Hydrolase</keyword>
<dbReference type="AlphaFoldDB" id="A0A9J6GSB5"/>
<feature type="region of interest" description="Disordered" evidence="3">
    <location>
        <begin position="138"/>
        <end position="157"/>
    </location>
</feature>
<dbReference type="Pfam" id="PF19272">
    <property type="entry name" value="ASMase_C"/>
    <property type="match status" value="1"/>
</dbReference>
<dbReference type="Proteomes" id="UP000821853">
    <property type="component" value="Unassembled WGS sequence"/>
</dbReference>
<dbReference type="GO" id="GO:0061750">
    <property type="term" value="F:acid sphingomyelin phosphodiesterase activity"/>
    <property type="evidence" value="ECO:0007669"/>
    <property type="project" value="TreeGrafter"/>
</dbReference>
<dbReference type="GO" id="GO:0006685">
    <property type="term" value="P:sphingomyelin catabolic process"/>
    <property type="evidence" value="ECO:0007669"/>
    <property type="project" value="TreeGrafter"/>
</dbReference>
<name>A0A9J6GSB5_HAELO</name>
<evidence type="ECO:0000256" key="3">
    <source>
        <dbReference type="SAM" id="MobiDB-lite"/>
    </source>
</evidence>
<organism evidence="5 6">
    <name type="scientific">Haemaphysalis longicornis</name>
    <name type="common">Bush tick</name>
    <dbReference type="NCBI Taxonomy" id="44386"/>
    <lineage>
        <taxon>Eukaryota</taxon>
        <taxon>Metazoa</taxon>
        <taxon>Ecdysozoa</taxon>
        <taxon>Arthropoda</taxon>
        <taxon>Chelicerata</taxon>
        <taxon>Arachnida</taxon>
        <taxon>Acari</taxon>
        <taxon>Parasitiformes</taxon>
        <taxon>Ixodida</taxon>
        <taxon>Ixodoidea</taxon>
        <taxon>Ixodidae</taxon>
        <taxon>Haemaphysalinae</taxon>
        <taxon>Haemaphysalis</taxon>
    </lineage>
</organism>
<dbReference type="InterPro" id="IPR029052">
    <property type="entry name" value="Metallo-depent_PP-like"/>
</dbReference>
<evidence type="ECO:0000256" key="1">
    <source>
        <dbReference type="ARBA" id="ARBA00022801"/>
    </source>
</evidence>
<dbReference type="SUPFAM" id="SSF56300">
    <property type="entry name" value="Metallo-dependent phosphatases"/>
    <property type="match status" value="1"/>
</dbReference>
<dbReference type="VEuPathDB" id="VectorBase:HLOH_056134"/>
<dbReference type="GO" id="GO:0005615">
    <property type="term" value="C:extracellular space"/>
    <property type="evidence" value="ECO:0007669"/>
    <property type="project" value="TreeGrafter"/>
</dbReference>
<accession>A0A9J6GSB5</accession>
<gene>
    <name evidence="5" type="ORF">HPB48_015648</name>
</gene>
<sequence>MRRYESTVRGQFFGHSHYDEVEVAYDSQDPTRALGVAYLAPSLTTFNSGFPAFRIYTLDGGHPAATWALLDHETYLLNLTKANAEPDKPASWELEYSARAAYNLTSLEPQQWDAVIRKMEHDDALFNAFYRYGRRRGTQSSQCGQTNRLGATPAYFS</sequence>
<feature type="compositionally biased region" description="Polar residues" evidence="3">
    <location>
        <begin position="138"/>
        <end position="149"/>
    </location>
</feature>
<dbReference type="EMBL" id="JABSTR010000008">
    <property type="protein sequence ID" value="KAH9378357.1"/>
    <property type="molecule type" value="Genomic_DNA"/>
</dbReference>